<comment type="caution">
    <text evidence="1">The sequence shown here is derived from an EMBL/GenBank/DDBJ whole genome shotgun (WGS) entry which is preliminary data.</text>
</comment>
<dbReference type="STRING" id="623744.A0A553N3Q6"/>
<keyword evidence="2" id="KW-1185">Reference proteome</keyword>
<evidence type="ECO:0000313" key="2">
    <source>
        <dbReference type="Proteomes" id="UP000316079"/>
    </source>
</evidence>
<reference evidence="1 2" key="1">
    <citation type="journal article" date="2019" name="Sci. Data">
        <title>Hybrid genome assembly and annotation of Danionella translucida.</title>
        <authorList>
            <person name="Kadobianskyi M."/>
            <person name="Schulze L."/>
            <person name="Schuelke M."/>
            <person name="Judkewitz B."/>
        </authorList>
    </citation>
    <scope>NUCLEOTIDE SEQUENCE [LARGE SCALE GENOMIC DNA]</scope>
    <source>
        <strain evidence="1 2">Bolton</strain>
    </source>
</reference>
<proteinExistence type="predicted"/>
<protein>
    <submittedName>
        <fullName evidence="1">Uncharacterized protein</fullName>
    </submittedName>
</protein>
<name>A0A553N3Q6_9TELE</name>
<accession>A0A553N3Q6</accession>
<sequence>MAEIGITSHRNLLRLRPPAFSGFDRQPSRVPGRHEDSASLGSLCTLFLRGTEEQTKEMMSASTNGPVPWPLSDSEVNNLYRDLELGTVLTLFYAKKSQRPERRTFQVKLETRQVVWTRGTDKIEGESKSSWAFCGFHFAFEF</sequence>
<gene>
    <name evidence="1" type="ORF">DNTS_035086</name>
</gene>
<dbReference type="EMBL" id="SRMA01027080">
    <property type="protein sequence ID" value="TRY60067.1"/>
    <property type="molecule type" value="Genomic_DNA"/>
</dbReference>
<dbReference type="OrthoDB" id="269822at2759"/>
<evidence type="ECO:0000313" key="1">
    <source>
        <dbReference type="EMBL" id="TRY60067.1"/>
    </source>
</evidence>
<dbReference type="AlphaFoldDB" id="A0A553N3Q6"/>
<dbReference type="Proteomes" id="UP000316079">
    <property type="component" value="Unassembled WGS sequence"/>
</dbReference>
<organism evidence="1 2">
    <name type="scientific">Danionella cerebrum</name>
    <dbReference type="NCBI Taxonomy" id="2873325"/>
    <lineage>
        <taxon>Eukaryota</taxon>
        <taxon>Metazoa</taxon>
        <taxon>Chordata</taxon>
        <taxon>Craniata</taxon>
        <taxon>Vertebrata</taxon>
        <taxon>Euteleostomi</taxon>
        <taxon>Actinopterygii</taxon>
        <taxon>Neopterygii</taxon>
        <taxon>Teleostei</taxon>
        <taxon>Ostariophysi</taxon>
        <taxon>Cypriniformes</taxon>
        <taxon>Danionidae</taxon>
        <taxon>Danioninae</taxon>
        <taxon>Danionella</taxon>
    </lineage>
</organism>